<protein>
    <submittedName>
        <fullName evidence="3">Uncharacterized protein</fullName>
    </submittedName>
</protein>
<dbReference type="WBParaSite" id="nRc.2.0.1.t17431-RA">
    <property type="protein sequence ID" value="nRc.2.0.1.t17431-RA"/>
    <property type="gene ID" value="nRc.2.0.1.g17431"/>
</dbReference>
<feature type="region of interest" description="Disordered" evidence="1">
    <location>
        <begin position="134"/>
        <end position="214"/>
    </location>
</feature>
<evidence type="ECO:0000256" key="1">
    <source>
        <dbReference type="SAM" id="MobiDB-lite"/>
    </source>
</evidence>
<accession>A0A915IUB8</accession>
<proteinExistence type="predicted"/>
<feature type="compositionally biased region" description="Basic and acidic residues" evidence="1">
    <location>
        <begin position="134"/>
        <end position="143"/>
    </location>
</feature>
<dbReference type="AlphaFoldDB" id="A0A915IUB8"/>
<feature type="compositionally biased region" description="Basic and acidic residues" evidence="1">
    <location>
        <begin position="177"/>
        <end position="187"/>
    </location>
</feature>
<name>A0A915IUB8_ROMCU</name>
<keyword evidence="2" id="KW-1185">Reference proteome</keyword>
<reference evidence="3" key="1">
    <citation type="submission" date="2022-11" db="UniProtKB">
        <authorList>
            <consortium name="WormBaseParasite"/>
        </authorList>
    </citation>
    <scope>IDENTIFICATION</scope>
</reference>
<sequence>MAETSTKFVDLNSTRQISLNGGIRPADVVSSEEDVFSDATADVQAESTSRLSEDIHRIKVLEADFTLNDKMSTTVNHSIATVPAENHQDTPKLNNQPNAQKESPPRIEKCKHRKLTFTKYADFKLSSEEKQILLRWNPKEKTPGKKKRKTRGLDDKNGGNAEPSSAYTDDLPDGGQSEDRSIIEVESHANSSHRSFGPNSSGSESTSHDDSFSSVEWDPRIGAVLMKMHNQLQQINRKMCSLQDTLLIQQQMLNQLINDKNHPKVSWRRPCLIEIDDLYS</sequence>
<feature type="compositionally biased region" description="Polar residues" evidence="1">
    <location>
        <begin position="91"/>
        <end position="101"/>
    </location>
</feature>
<feature type="region of interest" description="Disordered" evidence="1">
    <location>
        <begin position="84"/>
        <end position="110"/>
    </location>
</feature>
<organism evidence="2 3">
    <name type="scientific">Romanomermis culicivorax</name>
    <name type="common">Nematode worm</name>
    <dbReference type="NCBI Taxonomy" id="13658"/>
    <lineage>
        <taxon>Eukaryota</taxon>
        <taxon>Metazoa</taxon>
        <taxon>Ecdysozoa</taxon>
        <taxon>Nematoda</taxon>
        <taxon>Enoplea</taxon>
        <taxon>Dorylaimia</taxon>
        <taxon>Mermithida</taxon>
        <taxon>Mermithoidea</taxon>
        <taxon>Mermithidae</taxon>
        <taxon>Romanomermis</taxon>
    </lineage>
</organism>
<feature type="compositionally biased region" description="Polar residues" evidence="1">
    <location>
        <begin position="188"/>
        <end position="199"/>
    </location>
</feature>
<dbReference type="Proteomes" id="UP000887565">
    <property type="component" value="Unplaced"/>
</dbReference>
<evidence type="ECO:0000313" key="2">
    <source>
        <dbReference type="Proteomes" id="UP000887565"/>
    </source>
</evidence>
<evidence type="ECO:0000313" key="3">
    <source>
        <dbReference type="WBParaSite" id="nRc.2.0.1.t17431-RA"/>
    </source>
</evidence>